<keyword evidence="1 6" id="KW-0597">Phosphoprotein</keyword>
<evidence type="ECO:0000256" key="3">
    <source>
        <dbReference type="ARBA" id="ARBA00023015"/>
    </source>
</evidence>
<dbReference type="SMART" id="SM00448">
    <property type="entry name" value="REC"/>
    <property type="match status" value="1"/>
</dbReference>
<dbReference type="RefSeq" id="WP_138789588.1">
    <property type="nucleotide sequence ID" value="NZ_JBHTGQ010000011.1"/>
</dbReference>
<feature type="modified residue" description="4-aspartylphosphate" evidence="6">
    <location>
        <position position="55"/>
    </location>
</feature>
<dbReference type="SUPFAM" id="SSF52172">
    <property type="entry name" value="CheY-like"/>
    <property type="match status" value="1"/>
</dbReference>
<keyword evidence="3" id="KW-0805">Transcription regulation</keyword>
<dbReference type="PROSITE" id="PS51755">
    <property type="entry name" value="OMPR_PHOB"/>
    <property type="match status" value="1"/>
</dbReference>
<evidence type="ECO:0000259" key="8">
    <source>
        <dbReference type="PROSITE" id="PS50110"/>
    </source>
</evidence>
<dbReference type="Gene3D" id="1.10.10.10">
    <property type="entry name" value="Winged helix-like DNA-binding domain superfamily/Winged helix DNA-binding domain"/>
    <property type="match status" value="1"/>
</dbReference>
<dbReference type="PROSITE" id="PS50110">
    <property type="entry name" value="RESPONSE_REGULATORY"/>
    <property type="match status" value="1"/>
</dbReference>
<proteinExistence type="predicted"/>
<comment type="caution">
    <text evidence="10">The sequence shown here is derived from an EMBL/GenBank/DDBJ whole genome shotgun (WGS) entry which is preliminary data.</text>
</comment>
<evidence type="ECO:0000313" key="10">
    <source>
        <dbReference type="EMBL" id="MFC7749332.1"/>
    </source>
</evidence>
<evidence type="ECO:0000256" key="2">
    <source>
        <dbReference type="ARBA" id="ARBA00023012"/>
    </source>
</evidence>
<sequence length="227" mass="25731">MLTGKYLLAEDDERLGELVVHLLLKKGAHAVEWVRDGETAFDYALASFYDVTILDWMMPGCDGLETCRRLRKAGYSGAILMLTAKDALQDRVRGLESGADDYLVKPFELEELVARLKALGRRNYARIVEESIPIDDLVLLRSSQTIRRGNEQMQLSPREFQLLDLLAQNKGQVLPRELIFDRVWGWDADVSLKTVDATIKLLRKKLGSIGKNELIHSVRDVGYKLEA</sequence>
<dbReference type="InterPro" id="IPR001867">
    <property type="entry name" value="OmpR/PhoB-type_DNA-bd"/>
</dbReference>
<dbReference type="CDD" id="cd00383">
    <property type="entry name" value="trans_reg_C"/>
    <property type="match status" value="1"/>
</dbReference>
<dbReference type="Gene3D" id="3.40.50.2300">
    <property type="match status" value="1"/>
</dbReference>
<organism evidence="10 11">
    <name type="scientific">Paenibacillus thermoaerophilus</name>
    <dbReference type="NCBI Taxonomy" id="1215385"/>
    <lineage>
        <taxon>Bacteria</taxon>
        <taxon>Bacillati</taxon>
        <taxon>Bacillota</taxon>
        <taxon>Bacilli</taxon>
        <taxon>Bacillales</taxon>
        <taxon>Paenibacillaceae</taxon>
        <taxon>Paenibacillus</taxon>
    </lineage>
</organism>
<feature type="domain" description="OmpR/PhoB-type" evidence="9">
    <location>
        <begin position="129"/>
        <end position="227"/>
    </location>
</feature>
<evidence type="ECO:0000256" key="4">
    <source>
        <dbReference type="ARBA" id="ARBA00023125"/>
    </source>
</evidence>
<feature type="domain" description="Response regulatory" evidence="8">
    <location>
        <begin position="5"/>
        <end position="120"/>
    </location>
</feature>
<accession>A0ABW2UZK9</accession>
<protein>
    <submittedName>
        <fullName evidence="10">Response regulator transcription factor</fullName>
    </submittedName>
</protein>
<dbReference type="SUPFAM" id="SSF46894">
    <property type="entry name" value="C-terminal effector domain of the bipartite response regulators"/>
    <property type="match status" value="1"/>
</dbReference>
<keyword evidence="4 7" id="KW-0238">DNA-binding</keyword>
<gene>
    <name evidence="10" type="ORF">ACFQWB_05160</name>
</gene>
<name>A0ABW2UZK9_9BACL</name>
<dbReference type="Gene3D" id="6.10.250.690">
    <property type="match status" value="1"/>
</dbReference>
<dbReference type="Proteomes" id="UP001596528">
    <property type="component" value="Unassembled WGS sequence"/>
</dbReference>
<dbReference type="InterPro" id="IPR016032">
    <property type="entry name" value="Sig_transdc_resp-reg_C-effctor"/>
</dbReference>
<dbReference type="PANTHER" id="PTHR48111:SF22">
    <property type="entry name" value="REGULATOR OF RPOS"/>
    <property type="match status" value="1"/>
</dbReference>
<evidence type="ECO:0000313" key="11">
    <source>
        <dbReference type="Proteomes" id="UP001596528"/>
    </source>
</evidence>
<dbReference type="SMART" id="SM00862">
    <property type="entry name" value="Trans_reg_C"/>
    <property type="match status" value="1"/>
</dbReference>
<evidence type="ECO:0000256" key="1">
    <source>
        <dbReference type="ARBA" id="ARBA00022553"/>
    </source>
</evidence>
<keyword evidence="5" id="KW-0804">Transcription</keyword>
<dbReference type="Pfam" id="PF00072">
    <property type="entry name" value="Response_reg"/>
    <property type="match status" value="1"/>
</dbReference>
<dbReference type="EMBL" id="JBHTGQ010000011">
    <property type="protein sequence ID" value="MFC7749332.1"/>
    <property type="molecule type" value="Genomic_DNA"/>
</dbReference>
<evidence type="ECO:0000259" key="9">
    <source>
        <dbReference type="PROSITE" id="PS51755"/>
    </source>
</evidence>
<dbReference type="InterPro" id="IPR001789">
    <property type="entry name" value="Sig_transdc_resp-reg_receiver"/>
</dbReference>
<dbReference type="InterPro" id="IPR011006">
    <property type="entry name" value="CheY-like_superfamily"/>
</dbReference>
<dbReference type="Pfam" id="PF00486">
    <property type="entry name" value="Trans_reg_C"/>
    <property type="match status" value="1"/>
</dbReference>
<keyword evidence="2" id="KW-0902">Two-component regulatory system</keyword>
<evidence type="ECO:0000256" key="6">
    <source>
        <dbReference type="PROSITE-ProRule" id="PRU00169"/>
    </source>
</evidence>
<feature type="DNA-binding region" description="OmpR/PhoB-type" evidence="7">
    <location>
        <begin position="129"/>
        <end position="227"/>
    </location>
</feature>
<keyword evidence="11" id="KW-1185">Reference proteome</keyword>
<evidence type="ECO:0000256" key="5">
    <source>
        <dbReference type="ARBA" id="ARBA00023163"/>
    </source>
</evidence>
<dbReference type="InterPro" id="IPR036388">
    <property type="entry name" value="WH-like_DNA-bd_sf"/>
</dbReference>
<reference evidence="11" key="1">
    <citation type="journal article" date="2019" name="Int. J. Syst. Evol. Microbiol.">
        <title>The Global Catalogue of Microorganisms (GCM) 10K type strain sequencing project: providing services to taxonomists for standard genome sequencing and annotation.</title>
        <authorList>
            <consortium name="The Broad Institute Genomics Platform"/>
            <consortium name="The Broad Institute Genome Sequencing Center for Infectious Disease"/>
            <person name="Wu L."/>
            <person name="Ma J."/>
        </authorList>
    </citation>
    <scope>NUCLEOTIDE SEQUENCE [LARGE SCALE GENOMIC DNA]</scope>
    <source>
        <strain evidence="11">JCM 18657</strain>
    </source>
</reference>
<dbReference type="InterPro" id="IPR039420">
    <property type="entry name" value="WalR-like"/>
</dbReference>
<evidence type="ECO:0000256" key="7">
    <source>
        <dbReference type="PROSITE-ProRule" id="PRU01091"/>
    </source>
</evidence>
<dbReference type="PANTHER" id="PTHR48111">
    <property type="entry name" value="REGULATOR OF RPOS"/>
    <property type="match status" value="1"/>
</dbReference>